<dbReference type="Proteomes" id="UP000218209">
    <property type="component" value="Unassembled WGS sequence"/>
</dbReference>
<evidence type="ECO:0000313" key="1">
    <source>
        <dbReference type="EMBL" id="OSX71425.1"/>
    </source>
</evidence>
<name>A0A1X6NS71_PORUM</name>
<keyword evidence="2" id="KW-1185">Reference proteome</keyword>
<sequence>MVPVASVEGHVNPKIFIVYKSSSGLSHMYTDRLSAHFGFCSYDWQALARDWAKYASIVVPFHTKACNNVACKSLQSVPNGKIVTIRSNGKKFLGCTGYSGSNRLGHKNDSLPTLQNWSRVETWVRVNWEVTNAPTEVSTDESCLTIRAAGSRFKCKAHTGAA</sequence>
<proteinExistence type="predicted"/>
<dbReference type="EMBL" id="KV919135">
    <property type="protein sequence ID" value="OSX71425.1"/>
    <property type="molecule type" value="Genomic_DNA"/>
</dbReference>
<dbReference type="AlphaFoldDB" id="A0A1X6NS71"/>
<evidence type="ECO:0000313" key="2">
    <source>
        <dbReference type="Proteomes" id="UP000218209"/>
    </source>
</evidence>
<accession>A0A1X6NS71</accession>
<gene>
    <name evidence="1" type="ORF">BU14_0535s0002</name>
</gene>
<protein>
    <submittedName>
        <fullName evidence="1">Uncharacterized protein</fullName>
    </submittedName>
</protein>
<organism evidence="1 2">
    <name type="scientific">Porphyra umbilicalis</name>
    <name type="common">Purple laver</name>
    <name type="synonym">Red alga</name>
    <dbReference type="NCBI Taxonomy" id="2786"/>
    <lineage>
        <taxon>Eukaryota</taxon>
        <taxon>Rhodophyta</taxon>
        <taxon>Bangiophyceae</taxon>
        <taxon>Bangiales</taxon>
        <taxon>Bangiaceae</taxon>
        <taxon>Porphyra</taxon>
    </lineage>
</organism>
<reference evidence="1 2" key="1">
    <citation type="submission" date="2017-03" db="EMBL/GenBank/DDBJ databases">
        <title>WGS assembly of Porphyra umbilicalis.</title>
        <authorList>
            <person name="Brawley S.H."/>
            <person name="Blouin N.A."/>
            <person name="Ficko-Blean E."/>
            <person name="Wheeler G.L."/>
            <person name="Lohr M."/>
            <person name="Goodson H.V."/>
            <person name="Jenkins J.W."/>
            <person name="Blaby-Haas C.E."/>
            <person name="Helliwell K.E."/>
            <person name="Chan C."/>
            <person name="Marriage T."/>
            <person name="Bhattacharya D."/>
            <person name="Klein A.S."/>
            <person name="Badis Y."/>
            <person name="Brodie J."/>
            <person name="Cao Y."/>
            <person name="Collen J."/>
            <person name="Dittami S.M."/>
            <person name="Gachon C.M."/>
            <person name="Green B.R."/>
            <person name="Karpowicz S."/>
            <person name="Kim J.W."/>
            <person name="Kudahl U."/>
            <person name="Lin S."/>
            <person name="Michel G."/>
            <person name="Mittag M."/>
            <person name="Olson B.J."/>
            <person name="Pangilinan J."/>
            <person name="Peng Y."/>
            <person name="Qiu H."/>
            <person name="Shu S."/>
            <person name="Singer J.T."/>
            <person name="Smith A.G."/>
            <person name="Sprecher B.N."/>
            <person name="Wagner V."/>
            <person name="Wang W."/>
            <person name="Wang Z.-Y."/>
            <person name="Yan J."/>
            <person name="Yarish C."/>
            <person name="Zoeuner-Riek S."/>
            <person name="Zhuang Y."/>
            <person name="Zou Y."/>
            <person name="Lindquist E.A."/>
            <person name="Grimwood J."/>
            <person name="Barry K."/>
            <person name="Rokhsar D.S."/>
            <person name="Schmutz J."/>
            <person name="Stiller J.W."/>
            <person name="Grossman A.R."/>
            <person name="Prochnik S.E."/>
        </authorList>
    </citation>
    <scope>NUCLEOTIDE SEQUENCE [LARGE SCALE GENOMIC DNA]</scope>
    <source>
        <strain evidence="1">4086291</strain>
    </source>
</reference>